<keyword evidence="3" id="KW-0276">Fatty acid metabolism</keyword>
<evidence type="ECO:0000313" key="7">
    <source>
        <dbReference type="EMBL" id="SFG77641.1"/>
    </source>
</evidence>
<evidence type="ECO:0000256" key="6">
    <source>
        <dbReference type="RuleBase" id="RU003707"/>
    </source>
</evidence>
<accession>A0A1I2USA1</accession>
<keyword evidence="8" id="KW-1185">Reference proteome</keyword>
<dbReference type="InterPro" id="IPR001753">
    <property type="entry name" value="Enoyl-CoA_hydra/iso"/>
</dbReference>
<evidence type="ECO:0000256" key="2">
    <source>
        <dbReference type="ARBA" id="ARBA00005254"/>
    </source>
</evidence>
<evidence type="ECO:0000256" key="3">
    <source>
        <dbReference type="ARBA" id="ARBA00022832"/>
    </source>
</evidence>
<sequence>MSEHLFPHFQALKVSRLHDGEIVLAQLHRPEVRNAIDHTMVTELHELCADLEETPRILIIAGCTTDNGRSIFASGADIAQLKERTHQDALRGINNMIFQRIAELPLPVIAAVDGFALGGGLELALSADFRVATAEAKFGQPETGLGIMAAAGGTWRLRAAVGQTLAREILLAGRVLNGEEALEHHLVSSLHEPTQLLDAAVELAQNIAKQDSLAIQITKSVLAMPESAHPHVDNIAQAILFESPAKHQRMQAFLDRRKK</sequence>
<dbReference type="GO" id="GO:0004300">
    <property type="term" value="F:enoyl-CoA hydratase activity"/>
    <property type="evidence" value="ECO:0007669"/>
    <property type="project" value="UniProtKB-EC"/>
</dbReference>
<dbReference type="PANTHER" id="PTHR11941:SF54">
    <property type="entry name" value="ENOYL-COA HYDRATASE, MITOCHONDRIAL"/>
    <property type="match status" value="1"/>
</dbReference>
<dbReference type="PANTHER" id="PTHR11941">
    <property type="entry name" value="ENOYL-COA HYDRATASE-RELATED"/>
    <property type="match status" value="1"/>
</dbReference>
<dbReference type="InterPro" id="IPR029045">
    <property type="entry name" value="ClpP/crotonase-like_dom_sf"/>
</dbReference>
<comment type="similarity">
    <text evidence="2 6">Belongs to the enoyl-CoA hydratase/isomerase family.</text>
</comment>
<dbReference type="AlphaFoldDB" id="A0A1I2USA1"/>
<evidence type="ECO:0000256" key="4">
    <source>
        <dbReference type="ARBA" id="ARBA00023709"/>
    </source>
</evidence>
<gene>
    <name evidence="7" type="ORF">SAMN05660282_01920</name>
</gene>
<dbReference type="STRING" id="185761.SAMN05660282_01920"/>
<comment type="function">
    <text evidence="1">Could possibly oxidize fatty acids using specific components.</text>
</comment>
<dbReference type="Proteomes" id="UP000199065">
    <property type="component" value="Unassembled WGS sequence"/>
</dbReference>
<dbReference type="PROSITE" id="PS00166">
    <property type="entry name" value="ENOYL_COA_HYDRATASE"/>
    <property type="match status" value="1"/>
</dbReference>
<dbReference type="SUPFAM" id="SSF52096">
    <property type="entry name" value="ClpP/crotonase"/>
    <property type="match status" value="1"/>
</dbReference>
<protein>
    <submittedName>
        <fullName evidence="7">Short chain enoyl-CoA hydratase</fullName>
    </submittedName>
</protein>
<reference evidence="7 8" key="1">
    <citation type="submission" date="2016-10" db="EMBL/GenBank/DDBJ databases">
        <authorList>
            <person name="de Groot N.N."/>
        </authorList>
    </citation>
    <scope>NUCLEOTIDE SEQUENCE [LARGE SCALE GENOMIC DNA]</scope>
    <source>
        <strain>J11</strain>
        <strain evidence="8">PG 39</strain>
    </source>
</reference>
<name>A0A1I2USA1_9CORY</name>
<evidence type="ECO:0000313" key="8">
    <source>
        <dbReference type="Proteomes" id="UP000199065"/>
    </source>
</evidence>
<dbReference type="Gene3D" id="3.90.226.10">
    <property type="entry name" value="2-enoyl-CoA Hydratase, Chain A, domain 1"/>
    <property type="match status" value="1"/>
</dbReference>
<dbReference type="GO" id="GO:0006635">
    <property type="term" value="P:fatty acid beta-oxidation"/>
    <property type="evidence" value="ECO:0007669"/>
    <property type="project" value="TreeGrafter"/>
</dbReference>
<organism evidence="7 8">
    <name type="scientific">Corynebacterium spheniscorum</name>
    <dbReference type="NCBI Taxonomy" id="185761"/>
    <lineage>
        <taxon>Bacteria</taxon>
        <taxon>Bacillati</taxon>
        <taxon>Actinomycetota</taxon>
        <taxon>Actinomycetes</taxon>
        <taxon>Mycobacteriales</taxon>
        <taxon>Corynebacteriaceae</taxon>
        <taxon>Corynebacterium</taxon>
    </lineage>
</organism>
<comment type="catalytic activity">
    <reaction evidence="4">
        <text>a (3S)-3-hydroxyacyl-CoA = a (2E)-enoyl-CoA + H2O</text>
        <dbReference type="Rhea" id="RHEA:16105"/>
        <dbReference type="ChEBI" id="CHEBI:15377"/>
        <dbReference type="ChEBI" id="CHEBI:57318"/>
        <dbReference type="ChEBI" id="CHEBI:58856"/>
        <dbReference type="EC" id="4.2.1.17"/>
    </reaction>
</comment>
<dbReference type="CDD" id="cd06558">
    <property type="entry name" value="crotonase-like"/>
    <property type="match status" value="1"/>
</dbReference>
<proteinExistence type="inferred from homology"/>
<evidence type="ECO:0000256" key="1">
    <source>
        <dbReference type="ARBA" id="ARBA00002994"/>
    </source>
</evidence>
<dbReference type="EMBL" id="FOPJ01000014">
    <property type="protein sequence ID" value="SFG77641.1"/>
    <property type="molecule type" value="Genomic_DNA"/>
</dbReference>
<dbReference type="InterPro" id="IPR018376">
    <property type="entry name" value="Enoyl-CoA_hyd/isom_CS"/>
</dbReference>
<evidence type="ECO:0000256" key="5">
    <source>
        <dbReference type="ARBA" id="ARBA00023717"/>
    </source>
</evidence>
<keyword evidence="3" id="KW-0443">Lipid metabolism</keyword>
<dbReference type="Pfam" id="PF00378">
    <property type="entry name" value="ECH_1"/>
    <property type="match status" value="1"/>
</dbReference>
<comment type="catalytic activity">
    <reaction evidence="5">
        <text>a 4-saturated-(3S)-3-hydroxyacyl-CoA = a (3E)-enoyl-CoA + H2O</text>
        <dbReference type="Rhea" id="RHEA:20724"/>
        <dbReference type="ChEBI" id="CHEBI:15377"/>
        <dbReference type="ChEBI" id="CHEBI:58521"/>
        <dbReference type="ChEBI" id="CHEBI:137480"/>
        <dbReference type="EC" id="4.2.1.17"/>
    </reaction>
</comment>